<sequence length="388" mass="41270">MVEEIKSAFEGVKTEVNGAIETLKADNAVAVDGLKSELEELKSQVAVVKDAADKLEAKNNRKTMSENQVKGFNATLAEAIEKNADSIAKLGRGEAKRSGFVLDTKAVGNMTEAVNLTGDIQRQYAPQVYALPSRKVHLRSLLPVGTISTGLFTFPKETGGEGDAAPQVQGSAKSQIDFDITMTDAPAQYIAGYVRISRQMLDDVPAMTSFLQARLLEKYLLAEDAQLLNGNGTAPNLTGLTVNAAAFSGAATVDVEQLVQAIAQVSAGNYSANGILINPTDWAAIMNTKNTNAAYSLPGSTVVTTDGSVSIAGIPVFQSTAIAADKFLVGDWSMGAQIMQNQGISVQFSEMDSDNFQKNLITVRVEARIAFPIYYNSAFVYGDFGNVA</sequence>
<reference evidence="4 5" key="1">
    <citation type="submission" date="2015-09" db="EMBL/GenBank/DDBJ databases">
        <title>Aphanizomenon flos-aquae WA102.</title>
        <authorList>
            <person name="Driscoll C."/>
        </authorList>
    </citation>
    <scope>NUCLEOTIDE SEQUENCE [LARGE SCALE GENOMIC DNA]</scope>
    <source>
        <strain evidence="4">WA102</strain>
    </source>
</reference>
<evidence type="ECO:0000313" key="5">
    <source>
        <dbReference type="Proteomes" id="UP000092093"/>
    </source>
</evidence>
<evidence type="ECO:0000256" key="2">
    <source>
        <dbReference type="SAM" id="Coils"/>
    </source>
</evidence>
<organism evidence="4 5">
    <name type="scientific">Aphanizomenon flos-aquae WA102</name>
    <dbReference type="NCBI Taxonomy" id="1710896"/>
    <lineage>
        <taxon>Bacteria</taxon>
        <taxon>Bacillati</taxon>
        <taxon>Cyanobacteriota</taxon>
        <taxon>Cyanophyceae</taxon>
        <taxon>Nostocales</taxon>
        <taxon>Aphanizomenonaceae</taxon>
        <taxon>Aphanizomenon</taxon>
    </lineage>
</organism>
<dbReference type="EMBL" id="LJOW01000036">
    <property type="protein sequence ID" value="OBQ43996.1"/>
    <property type="molecule type" value="Genomic_DNA"/>
</dbReference>
<dbReference type="SUPFAM" id="SSF56563">
    <property type="entry name" value="Major capsid protein gp5"/>
    <property type="match status" value="1"/>
</dbReference>
<comment type="caution">
    <text evidence="4">The sequence shown here is derived from an EMBL/GenBank/DDBJ whole genome shotgun (WGS) entry which is preliminary data.</text>
</comment>
<dbReference type="Gene3D" id="3.30.2400.10">
    <property type="entry name" value="Major capsid protein gp5"/>
    <property type="match status" value="1"/>
</dbReference>
<dbReference type="AlphaFoldDB" id="A0A1B7X3P4"/>
<dbReference type="Proteomes" id="UP000092093">
    <property type="component" value="Unassembled WGS sequence"/>
</dbReference>
<dbReference type="Pfam" id="PF05065">
    <property type="entry name" value="Phage_capsid"/>
    <property type="match status" value="1"/>
</dbReference>
<feature type="domain" description="Phage capsid-like C-terminal" evidence="3">
    <location>
        <begin position="120"/>
        <end position="384"/>
    </location>
</feature>
<evidence type="ECO:0000313" key="4">
    <source>
        <dbReference type="EMBL" id="OBQ43996.1"/>
    </source>
</evidence>
<proteinExistence type="predicted"/>
<evidence type="ECO:0000256" key="1">
    <source>
        <dbReference type="ARBA" id="ARBA00004328"/>
    </source>
</evidence>
<keyword evidence="2" id="KW-0175">Coiled coil</keyword>
<feature type="coiled-coil region" evidence="2">
    <location>
        <begin position="31"/>
        <end position="68"/>
    </location>
</feature>
<dbReference type="InterPro" id="IPR054612">
    <property type="entry name" value="Phage_capsid-like_C"/>
</dbReference>
<protein>
    <recommendedName>
        <fullName evidence="3">Phage capsid-like C-terminal domain-containing protein</fullName>
    </recommendedName>
</protein>
<dbReference type="NCBIfam" id="TIGR01554">
    <property type="entry name" value="major_cap_HK97"/>
    <property type="match status" value="1"/>
</dbReference>
<gene>
    <name evidence="4" type="ORF">AN484_09640</name>
</gene>
<accession>A0A1B7X3P4</accession>
<evidence type="ECO:0000259" key="3">
    <source>
        <dbReference type="Pfam" id="PF05065"/>
    </source>
</evidence>
<name>A0A1B7X3P4_APHFL</name>
<comment type="subcellular location">
    <subcellularLocation>
        <location evidence="1">Virion</location>
    </subcellularLocation>
</comment>
<dbReference type="InterPro" id="IPR024455">
    <property type="entry name" value="Phage_capsid"/>
</dbReference>
<dbReference type="Gene3D" id="3.30.2320.10">
    <property type="entry name" value="hypothetical protein PF0899 domain"/>
    <property type="match status" value="1"/>
</dbReference>